<comment type="caution">
    <text evidence="1">The sequence shown here is derived from an EMBL/GenBank/DDBJ whole genome shotgun (WGS) entry which is preliminary data.</text>
</comment>
<organism evidence="1 2">
    <name type="scientific">Candidatus Hakubella thermalkaliphila</name>
    <dbReference type="NCBI Taxonomy" id="2754717"/>
    <lineage>
        <taxon>Bacteria</taxon>
        <taxon>Bacillati</taxon>
        <taxon>Actinomycetota</taxon>
        <taxon>Actinomycetota incertae sedis</taxon>
        <taxon>Candidatus Hakubellales</taxon>
        <taxon>Candidatus Hakubellaceae</taxon>
        <taxon>Candidatus Hakubella</taxon>
    </lineage>
</organism>
<name>A0A6V8P7D0_9ACTN</name>
<dbReference type="GO" id="GO:0008168">
    <property type="term" value="F:methyltransferase activity"/>
    <property type="evidence" value="ECO:0007669"/>
    <property type="project" value="UniProtKB-KW"/>
</dbReference>
<keyword evidence="1" id="KW-0489">Methyltransferase</keyword>
<proteinExistence type="predicted"/>
<sequence length="8" mass="990">FPWPLLFA</sequence>
<dbReference type="GO" id="GO:0032259">
    <property type="term" value="P:methylation"/>
    <property type="evidence" value="ECO:0007669"/>
    <property type="project" value="UniProtKB-KW"/>
</dbReference>
<gene>
    <name evidence="1" type="ORF">HKBW3S33_01957</name>
</gene>
<evidence type="ECO:0000313" key="1">
    <source>
        <dbReference type="EMBL" id="GFP28542.1"/>
    </source>
</evidence>
<protein>
    <submittedName>
        <fullName evidence="1">5-methyltetrahydrofolate--homocysteine methyltransferase</fullName>
    </submittedName>
</protein>
<feature type="non-terminal residue" evidence="1">
    <location>
        <position position="1"/>
    </location>
</feature>
<evidence type="ECO:0000313" key="2">
    <source>
        <dbReference type="Proteomes" id="UP000591948"/>
    </source>
</evidence>
<dbReference type="Proteomes" id="UP000591948">
    <property type="component" value="Unassembled WGS sequence"/>
</dbReference>
<accession>A0A6V8P7D0</accession>
<keyword evidence="2" id="KW-1185">Reference proteome</keyword>
<keyword evidence="1" id="KW-0808">Transferase</keyword>
<dbReference type="EMBL" id="BLRY01000271">
    <property type="protein sequence ID" value="GFP28542.1"/>
    <property type="molecule type" value="Genomic_DNA"/>
</dbReference>
<reference evidence="1 2" key="1">
    <citation type="journal article" date="2020" name="Front. Microbiol.">
        <title>Single-cell genomics of novel Actinobacteria with the Wood-Ljungdahl pathway discovered in a serpentinizing system.</title>
        <authorList>
            <person name="Merino N."/>
            <person name="Kawai M."/>
            <person name="Boyd E.S."/>
            <person name="Colman D.R."/>
            <person name="McGlynn S.E."/>
            <person name="Nealson K.H."/>
            <person name="Kurokawa K."/>
            <person name="Hongoh Y."/>
        </authorList>
    </citation>
    <scope>NUCLEOTIDE SEQUENCE [LARGE SCALE GENOMIC DNA]</scope>
    <source>
        <strain evidence="1 2">S33</strain>
    </source>
</reference>